<dbReference type="GO" id="GO:0043190">
    <property type="term" value="C:ATP-binding cassette (ABC) transporter complex"/>
    <property type="evidence" value="ECO:0007669"/>
    <property type="project" value="InterPro"/>
</dbReference>
<proteinExistence type="predicted"/>
<dbReference type="AlphaFoldDB" id="A0A147KLE8"/>
<protein>
    <recommendedName>
        <fullName evidence="1">Solute-binding protein family 5 domain-containing protein</fullName>
    </recommendedName>
</protein>
<dbReference type="Gene3D" id="3.40.190.10">
    <property type="entry name" value="Periplasmic binding protein-like II"/>
    <property type="match status" value="1"/>
</dbReference>
<reference evidence="3" key="1">
    <citation type="journal article" date="2017" name="Acta Aliment.">
        <title>Plant polysaccharide degrading enzyme system of Thermpbifida cellulosilytica TB100 revealed by de novo genome project data.</title>
        <authorList>
            <person name="Toth A."/>
            <person name="Baka E."/>
            <person name="Luzics S."/>
            <person name="Bata-Vidacs I."/>
            <person name="Nagy I."/>
            <person name="Balint B."/>
            <person name="Herceg R."/>
            <person name="Olasz F."/>
            <person name="Wilk T."/>
            <person name="Nagy T."/>
            <person name="Kriszt B."/>
            <person name="Nagy I."/>
            <person name="Kukolya J."/>
        </authorList>
    </citation>
    <scope>NUCLEOTIDE SEQUENCE [LARGE SCALE GENOMIC DNA]</scope>
    <source>
        <strain evidence="3">TB100</strain>
    </source>
</reference>
<feature type="domain" description="Solute-binding protein family 5" evidence="1">
    <location>
        <begin position="70"/>
        <end position="417"/>
    </location>
</feature>
<dbReference type="InterPro" id="IPR039424">
    <property type="entry name" value="SBP_5"/>
</dbReference>
<dbReference type="GO" id="GO:1904680">
    <property type="term" value="F:peptide transmembrane transporter activity"/>
    <property type="evidence" value="ECO:0007669"/>
    <property type="project" value="TreeGrafter"/>
</dbReference>
<evidence type="ECO:0000313" key="2">
    <source>
        <dbReference type="EMBL" id="KUP98144.1"/>
    </source>
</evidence>
<dbReference type="PATRIC" id="fig|665004.4.peg.2277"/>
<keyword evidence="3" id="KW-1185">Reference proteome</keyword>
<organism evidence="2 3">
    <name type="scientific">Thermobifida cellulosilytica TB100</name>
    <dbReference type="NCBI Taxonomy" id="665004"/>
    <lineage>
        <taxon>Bacteria</taxon>
        <taxon>Bacillati</taxon>
        <taxon>Actinomycetota</taxon>
        <taxon>Actinomycetes</taxon>
        <taxon>Streptosporangiales</taxon>
        <taxon>Nocardiopsidaceae</taxon>
        <taxon>Thermobifida</taxon>
    </lineage>
</organism>
<dbReference type="STRING" id="665004.AC529_03110"/>
<dbReference type="InterPro" id="IPR030678">
    <property type="entry name" value="Peptide/Ni-bd"/>
</dbReference>
<dbReference type="InterPro" id="IPR000914">
    <property type="entry name" value="SBP_5_dom"/>
</dbReference>
<dbReference type="SUPFAM" id="SSF53850">
    <property type="entry name" value="Periplasmic binding protein-like II"/>
    <property type="match status" value="1"/>
</dbReference>
<dbReference type="Proteomes" id="UP000074382">
    <property type="component" value="Unassembled WGS sequence"/>
</dbReference>
<dbReference type="Gene3D" id="3.10.105.10">
    <property type="entry name" value="Dipeptide-binding Protein, Domain 3"/>
    <property type="match status" value="1"/>
</dbReference>
<dbReference type="GO" id="GO:0015833">
    <property type="term" value="P:peptide transport"/>
    <property type="evidence" value="ECO:0007669"/>
    <property type="project" value="TreeGrafter"/>
</dbReference>
<evidence type="ECO:0000259" key="1">
    <source>
        <dbReference type="Pfam" id="PF00496"/>
    </source>
</evidence>
<comment type="caution">
    <text evidence="2">The sequence shown here is derived from an EMBL/GenBank/DDBJ whole genome shotgun (WGS) entry which is preliminary data.</text>
</comment>
<evidence type="ECO:0000313" key="3">
    <source>
        <dbReference type="Proteomes" id="UP000074382"/>
    </source>
</evidence>
<dbReference type="Pfam" id="PF00496">
    <property type="entry name" value="SBP_bac_5"/>
    <property type="match status" value="1"/>
</dbReference>
<dbReference type="EMBL" id="LGEM01000015">
    <property type="protein sequence ID" value="KUP98144.1"/>
    <property type="molecule type" value="Genomic_DNA"/>
</dbReference>
<dbReference type="Gene3D" id="3.90.76.10">
    <property type="entry name" value="Dipeptide-binding Protein, Domain 1"/>
    <property type="match status" value="1"/>
</dbReference>
<accession>A0A147KLE8</accession>
<dbReference type="PIRSF" id="PIRSF002741">
    <property type="entry name" value="MppA"/>
    <property type="match status" value="1"/>
</dbReference>
<name>A0A147KLE8_THECS</name>
<gene>
    <name evidence="2" type="ORF">AC529_03110</name>
</gene>
<dbReference type="GO" id="GO:0042597">
    <property type="term" value="C:periplasmic space"/>
    <property type="evidence" value="ECO:0007669"/>
    <property type="project" value="UniProtKB-ARBA"/>
</dbReference>
<dbReference type="PANTHER" id="PTHR30290">
    <property type="entry name" value="PERIPLASMIC BINDING COMPONENT OF ABC TRANSPORTER"/>
    <property type="match status" value="1"/>
</dbReference>
<sequence>MVFTASVLLVGCGISSNGEPTVQDSENAELTIGMVSDAQSLDPPNFVLAGDFVRTSLVYEGLVSLSSDGEVQPALATSWEQVSDTEWEFQLREGVTFHDGTPFNSEAVRISLERAAEQGQASTFLGMIEKVETPDEYTARIVLSEPNSSILNNLTVPVAGIISPRALETKGEDIQFEAVGTGPYTFVEWEPNTSMVFERNEDYWGAPAALKRVTFVPIPEAGTRYSALQSGEVDVIENPPPSELASIEASEELYSIIEPKARSVFLGFNLEEIPDVEVRRAIAYAIDSEAIVENVLEGVGRPATTSLTPPEYVSGNDPVGLGHDPDKARRLLEEAGVEDLELELVLPTERYLKDQEIAEVIQDQLAEIGVTVRLNVQEPGTWFQSLLDHETQLYWLGWGLSSGDPAEMLRRVFHSEELNNMSQYDNEEVDELLDRLRELEVGSAQRNQVIQQIEQIVVEDDVVVVPVYQMSNFYAARSGVQGVHTTPTELIDLSEVTVAE</sequence>